<feature type="compositionally biased region" description="Polar residues" evidence="1">
    <location>
        <begin position="454"/>
        <end position="466"/>
    </location>
</feature>
<dbReference type="GeneID" id="70187600"/>
<dbReference type="AlphaFoldDB" id="A0A9P8YFU4"/>
<reference evidence="3" key="1">
    <citation type="journal article" date="2021" name="Nat. Commun.">
        <title>Genetic determinants of endophytism in the Arabidopsis root mycobiome.</title>
        <authorList>
            <person name="Mesny F."/>
            <person name="Miyauchi S."/>
            <person name="Thiergart T."/>
            <person name="Pickel B."/>
            <person name="Atanasova L."/>
            <person name="Karlsson M."/>
            <person name="Huettel B."/>
            <person name="Barry K.W."/>
            <person name="Haridas S."/>
            <person name="Chen C."/>
            <person name="Bauer D."/>
            <person name="Andreopoulos W."/>
            <person name="Pangilinan J."/>
            <person name="LaButti K."/>
            <person name="Riley R."/>
            <person name="Lipzen A."/>
            <person name="Clum A."/>
            <person name="Drula E."/>
            <person name="Henrissat B."/>
            <person name="Kohler A."/>
            <person name="Grigoriev I.V."/>
            <person name="Martin F.M."/>
            <person name="Hacquard S."/>
        </authorList>
    </citation>
    <scope>NUCLEOTIDE SEQUENCE</scope>
    <source>
        <strain evidence="3">MPI-CAGE-CH-0230</strain>
    </source>
</reference>
<organism evidence="3 4">
    <name type="scientific">Microdochium trichocladiopsis</name>
    <dbReference type="NCBI Taxonomy" id="1682393"/>
    <lineage>
        <taxon>Eukaryota</taxon>
        <taxon>Fungi</taxon>
        <taxon>Dikarya</taxon>
        <taxon>Ascomycota</taxon>
        <taxon>Pezizomycotina</taxon>
        <taxon>Sordariomycetes</taxon>
        <taxon>Xylariomycetidae</taxon>
        <taxon>Xylariales</taxon>
        <taxon>Microdochiaceae</taxon>
        <taxon>Microdochium</taxon>
    </lineage>
</organism>
<dbReference type="InterPro" id="IPR053019">
    <property type="entry name" value="GATA_zinc_finger"/>
</dbReference>
<keyword evidence="4" id="KW-1185">Reference proteome</keyword>
<feature type="compositionally biased region" description="Basic and acidic residues" evidence="1">
    <location>
        <begin position="467"/>
        <end position="477"/>
    </location>
</feature>
<comment type="caution">
    <text evidence="3">The sequence shown here is derived from an EMBL/GenBank/DDBJ whole genome shotgun (WGS) entry which is preliminary data.</text>
</comment>
<feature type="compositionally biased region" description="Polar residues" evidence="1">
    <location>
        <begin position="432"/>
        <end position="444"/>
    </location>
</feature>
<name>A0A9P8YFU4_9PEZI</name>
<feature type="region of interest" description="Disordered" evidence="1">
    <location>
        <begin position="322"/>
        <end position="491"/>
    </location>
</feature>
<dbReference type="EMBL" id="JAGTJQ010000002">
    <property type="protein sequence ID" value="KAH7037245.1"/>
    <property type="molecule type" value="Genomic_DNA"/>
</dbReference>
<sequence length="491" mass="51957">MERLLPRAIVNWSPNPIPGFSPSAGGLIALADLSTISRRTAIAGGSSWLDALLLAPGLHYQQAADALIDGSPSSYSAVELLPGKTTLYSITNRATIGYLQRIALTGQVVVVNVGPRRQARESPREARRRKRLGLGTQASHEPSTTIGGFSHALYLASPVLTAASLVFMVLLEDWWGVGLLLALMFSRVLNIWVIKQRSKPPPPPAHPAPSEHNDNFLTEYLVEIGDGGTICLRGLGSDLQAITTGSWLSTKTHVQGYLEAAAKLTVYLVAAFSGQLTQLGNIIFMALLLITAGLLGLSNAHDTHLQMHGRVAAICPPSPSANLRPLSGVPTSSSSSSSSSPQVSKQPFGARRHLATERQGRSNDDTAATTGGHNRQWYTRELSTTTNNNNSSNNNSSNNNSSNNNSSNNNSSNNNSSNNNSSNNNNSGSSSGRKNQSNVSNTPQYGGGGRSPSWPASTMTRYSSSSDQHDNPGDLAEKGQVGVSVKNQAGG</sequence>
<feature type="region of interest" description="Disordered" evidence="1">
    <location>
        <begin position="116"/>
        <end position="143"/>
    </location>
</feature>
<keyword evidence="2" id="KW-0812">Transmembrane</keyword>
<keyword evidence="2" id="KW-0472">Membrane</keyword>
<dbReference type="OrthoDB" id="2956246at2759"/>
<evidence type="ECO:0000256" key="1">
    <source>
        <dbReference type="SAM" id="MobiDB-lite"/>
    </source>
</evidence>
<dbReference type="PANTHER" id="PTHR23353:SF32">
    <property type="entry name" value="AAC-RICH MRNA CLONE AAC4 PROTEIN-RELATED"/>
    <property type="match status" value="1"/>
</dbReference>
<accession>A0A9P8YFU4</accession>
<gene>
    <name evidence="3" type="ORF">B0I36DRAFT_358970</name>
</gene>
<feature type="transmembrane region" description="Helical" evidence="2">
    <location>
        <begin position="177"/>
        <end position="194"/>
    </location>
</feature>
<keyword evidence="2" id="KW-1133">Transmembrane helix</keyword>
<protein>
    <submittedName>
        <fullName evidence="3">Uncharacterized protein</fullName>
    </submittedName>
</protein>
<dbReference type="PANTHER" id="PTHR23353">
    <property type="entry name" value="RAB-GAP/TBC-RELATED"/>
    <property type="match status" value="1"/>
</dbReference>
<dbReference type="Proteomes" id="UP000756346">
    <property type="component" value="Unassembled WGS sequence"/>
</dbReference>
<evidence type="ECO:0000256" key="2">
    <source>
        <dbReference type="SAM" id="Phobius"/>
    </source>
</evidence>
<evidence type="ECO:0000313" key="3">
    <source>
        <dbReference type="EMBL" id="KAH7037245.1"/>
    </source>
</evidence>
<feature type="compositionally biased region" description="Low complexity" evidence="1">
    <location>
        <begin position="387"/>
        <end position="431"/>
    </location>
</feature>
<evidence type="ECO:0000313" key="4">
    <source>
        <dbReference type="Proteomes" id="UP000756346"/>
    </source>
</evidence>
<feature type="compositionally biased region" description="Polar residues" evidence="1">
    <location>
        <begin position="365"/>
        <end position="386"/>
    </location>
</feature>
<dbReference type="RefSeq" id="XP_046016366.1">
    <property type="nucleotide sequence ID" value="XM_046158054.1"/>
</dbReference>
<feature type="compositionally biased region" description="Basic and acidic residues" evidence="1">
    <location>
        <begin position="354"/>
        <end position="364"/>
    </location>
</feature>
<proteinExistence type="predicted"/>
<feature type="transmembrane region" description="Helical" evidence="2">
    <location>
        <begin position="282"/>
        <end position="300"/>
    </location>
</feature>
<feature type="transmembrane region" description="Helical" evidence="2">
    <location>
        <begin position="152"/>
        <end position="171"/>
    </location>
</feature>